<evidence type="ECO:0000313" key="2">
    <source>
        <dbReference type="EMBL" id="KAF4372197.1"/>
    </source>
</evidence>
<dbReference type="AlphaFoldDB" id="A0A7J6FNJ3"/>
<comment type="caution">
    <text evidence="2">The sequence shown here is derived from an EMBL/GenBank/DDBJ whole genome shotgun (WGS) entry which is preliminary data.</text>
</comment>
<accession>A0A7J6FNJ3</accession>
<dbReference type="Proteomes" id="UP000583929">
    <property type="component" value="Unassembled WGS sequence"/>
</dbReference>
<name>A0A7J6FNJ3_CANSA</name>
<keyword evidence="1" id="KW-0175">Coiled coil</keyword>
<evidence type="ECO:0000256" key="1">
    <source>
        <dbReference type="SAM" id="Coils"/>
    </source>
</evidence>
<gene>
    <name evidence="2" type="ORF">G4B88_009267</name>
</gene>
<reference evidence="2 3" key="1">
    <citation type="journal article" date="2020" name="bioRxiv">
        <title>Sequence and annotation of 42 cannabis genomes reveals extensive copy number variation in cannabinoid synthesis and pathogen resistance genes.</title>
        <authorList>
            <person name="Mckernan K.J."/>
            <person name="Helbert Y."/>
            <person name="Kane L.T."/>
            <person name="Ebling H."/>
            <person name="Zhang L."/>
            <person name="Liu B."/>
            <person name="Eaton Z."/>
            <person name="Mclaughlin S."/>
            <person name="Kingan S."/>
            <person name="Baybayan P."/>
            <person name="Concepcion G."/>
            <person name="Jordan M."/>
            <person name="Riva A."/>
            <person name="Barbazuk W."/>
            <person name="Harkins T."/>
        </authorList>
    </citation>
    <scope>NUCLEOTIDE SEQUENCE [LARGE SCALE GENOMIC DNA]</scope>
    <source>
        <strain evidence="3">cv. Jamaican Lion 4</strain>
        <tissue evidence="2">Leaf</tissue>
    </source>
</reference>
<sequence length="237" mass="27305">MKCLKPYHITFASSLSPQSQSTKLMTSSIFIYPSTPSSCSPICHSSTPAMVWREIQKKEIISTLSKGTTFSKVMPKGAAKNTTFSTNEEDIFYKEITENIKEVADNRKELSENRKELSENRKELSENKIEYIERRKEIFILEKKLDEIRENINDLVGMKDDAKRVEDLLRPLCNQREKDIERTKVEEKKLAAQRDLEECINDLKSGRIVLSSPDCVAPSPSILKAVIQDDNKYFYQK</sequence>
<protein>
    <submittedName>
        <fullName evidence="2">Uncharacterized protein</fullName>
    </submittedName>
</protein>
<proteinExistence type="predicted"/>
<organism evidence="2 3">
    <name type="scientific">Cannabis sativa</name>
    <name type="common">Hemp</name>
    <name type="synonym">Marijuana</name>
    <dbReference type="NCBI Taxonomy" id="3483"/>
    <lineage>
        <taxon>Eukaryota</taxon>
        <taxon>Viridiplantae</taxon>
        <taxon>Streptophyta</taxon>
        <taxon>Embryophyta</taxon>
        <taxon>Tracheophyta</taxon>
        <taxon>Spermatophyta</taxon>
        <taxon>Magnoliopsida</taxon>
        <taxon>eudicotyledons</taxon>
        <taxon>Gunneridae</taxon>
        <taxon>Pentapetalae</taxon>
        <taxon>rosids</taxon>
        <taxon>fabids</taxon>
        <taxon>Rosales</taxon>
        <taxon>Cannabaceae</taxon>
        <taxon>Cannabis</taxon>
    </lineage>
</organism>
<feature type="coiled-coil region" evidence="1">
    <location>
        <begin position="93"/>
        <end position="165"/>
    </location>
</feature>
<keyword evidence="3" id="KW-1185">Reference proteome</keyword>
<dbReference type="EMBL" id="JAATIQ010000189">
    <property type="protein sequence ID" value="KAF4372197.1"/>
    <property type="molecule type" value="Genomic_DNA"/>
</dbReference>
<evidence type="ECO:0000313" key="3">
    <source>
        <dbReference type="Proteomes" id="UP000583929"/>
    </source>
</evidence>